<dbReference type="Proteomes" id="UP000683360">
    <property type="component" value="Unassembled WGS sequence"/>
</dbReference>
<name>A0A8S3TSL8_MYTED</name>
<sequence>MGLPTLLLCIAITVLPSIHSHTPEYFASIGQPMGTIGQPIGIQGQPMGIPGQPMGTWGPPTSPIELPIPMSPIGQPMRPLGQPMSPLGQPISPMSQPMGNQYGRIWCTCRRRCRSREWTVRYTCLLPFYPRYWNTCCKYLSNYQTSFMSRGSGIPTFPQYPQIYPGMPDYGMGGSSLPPKGFE</sequence>
<evidence type="ECO:0000256" key="1">
    <source>
        <dbReference type="SAM" id="SignalP"/>
    </source>
</evidence>
<keyword evidence="1" id="KW-0732">Signal</keyword>
<reference evidence="2" key="1">
    <citation type="submission" date="2021-03" db="EMBL/GenBank/DDBJ databases">
        <authorList>
            <person name="Bekaert M."/>
        </authorList>
    </citation>
    <scope>NUCLEOTIDE SEQUENCE</scope>
</reference>
<dbReference type="OrthoDB" id="9886644at2759"/>
<organism evidence="2 3">
    <name type="scientific">Mytilus edulis</name>
    <name type="common">Blue mussel</name>
    <dbReference type="NCBI Taxonomy" id="6550"/>
    <lineage>
        <taxon>Eukaryota</taxon>
        <taxon>Metazoa</taxon>
        <taxon>Spiralia</taxon>
        <taxon>Lophotrochozoa</taxon>
        <taxon>Mollusca</taxon>
        <taxon>Bivalvia</taxon>
        <taxon>Autobranchia</taxon>
        <taxon>Pteriomorphia</taxon>
        <taxon>Mytilida</taxon>
        <taxon>Mytiloidea</taxon>
        <taxon>Mytilidae</taxon>
        <taxon>Mytilinae</taxon>
        <taxon>Mytilus</taxon>
    </lineage>
</organism>
<keyword evidence="3" id="KW-1185">Reference proteome</keyword>
<accession>A0A8S3TSL8</accession>
<evidence type="ECO:0000313" key="2">
    <source>
        <dbReference type="EMBL" id="CAG2234246.1"/>
    </source>
</evidence>
<comment type="caution">
    <text evidence="2">The sequence shown here is derived from an EMBL/GenBank/DDBJ whole genome shotgun (WGS) entry which is preliminary data.</text>
</comment>
<dbReference type="EMBL" id="CAJPWZ010002228">
    <property type="protein sequence ID" value="CAG2234246.1"/>
    <property type="molecule type" value="Genomic_DNA"/>
</dbReference>
<feature type="signal peptide" evidence="1">
    <location>
        <begin position="1"/>
        <end position="20"/>
    </location>
</feature>
<evidence type="ECO:0000313" key="3">
    <source>
        <dbReference type="Proteomes" id="UP000683360"/>
    </source>
</evidence>
<proteinExistence type="predicted"/>
<protein>
    <submittedName>
        <fullName evidence="2">Uncharacterized protein</fullName>
    </submittedName>
</protein>
<feature type="chain" id="PRO_5035787054" evidence="1">
    <location>
        <begin position="21"/>
        <end position="183"/>
    </location>
</feature>
<gene>
    <name evidence="2" type="ORF">MEDL_46893</name>
</gene>
<dbReference type="AlphaFoldDB" id="A0A8S3TSL8"/>